<evidence type="ECO:0000313" key="1">
    <source>
        <dbReference type="EMBL" id="TQD51460.1"/>
    </source>
</evidence>
<accession>A0A508AMU1</accession>
<proteinExistence type="predicted"/>
<protein>
    <submittedName>
        <fullName evidence="1">Uncharacterized protein</fullName>
    </submittedName>
</protein>
<keyword evidence="2" id="KW-1185">Reference proteome</keyword>
<dbReference type="RefSeq" id="WP_141516958.1">
    <property type="nucleotide sequence ID" value="NZ_VICE01000008.1"/>
</dbReference>
<sequence>MAHSPQVQADVAGAGVLIVDGERPEQPAPLVAAGDKAVPDARCMRETGSRIRSRECKQARGRAYDRSARQATGRVDAVRQVQVADPSTVTINRLND</sequence>
<dbReference type="EMBL" id="VICE01000008">
    <property type="protein sequence ID" value="TQD51460.1"/>
    <property type="molecule type" value="Genomic_DNA"/>
</dbReference>
<evidence type="ECO:0000313" key="2">
    <source>
        <dbReference type="Proteomes" id="UP000318212"/>
    </source>
</evidence>
<reference evidence="1 2" key="1">
    <citation type="submission" date="2019-06" db="EMBL/GenBank/DDBJ databases">
        <title>Lysobacter alkalisoli sp. nov. isolated from saline soil.</title>
        <authorList>
            <person name="Sun J.-Q."/>
            <person name="Xu L."/>
        </authorList>
    </citation>
    <scope>NUCLEOTIDE SEQUENCE [LARGE SCALE GENOMIC DNA]</scope>
    <source>
        <strain evidence="1 2">JCM 31130</strain>
    </source>
</reference>
<comment type="caution">
    <text evidence="1">The sequence shown here is derived from an EMBL/GenBank/DDBJ whole genome shotgun (WGS) entry which is preliminary data.</text>
</comment>
<dbReference type="AlphaFoldDB" id="A0A508AMU1"/>
<dbReference type="OrthoDB" id="5988510at2"/>
<name>A0A508AMU1_9GAMM</name>
<gene>
    <name evidence="1" type="ORF">FKV25_01160</name>
</gene>
<organism evidence="1 2">
    <name type="scientific">Marilutibacter aestuarii</name>
    <dbReference type="NCBI Taxonomy" id="1706195"/>
    <lineage>
        <taxon>Bacteria</taxon>
        <taxon>Pseudomonadati</taxon>
        <taxon>Pseudomonadota</taxon>
        <taxon>Gammaproteobacteria</taxon>
        <taxon>Lysobacterales</taxon>
        <taxon>Lysobacteraceae</taxon>
        <taxon>Marilutibacter</taxon>
    </lineage>
</organism>
<dbReference type="Proteomes" id="UP000318212">
    <property type="component" value="Unassembled WGS sequence"/>
</dbReference>